<dbReference type="SUPFAM" id="SSF46785">
    <property type="entry name" value="Winged helix' DNA-binding domain"/>
    <property type="match status" value="1"/>
</dbReference>
<dbReference type="OrthoDB" id="10985at2157"/>
<proteinExistence type="predicted"/>
<protein>
    <submittedName>
        <fullName evidence="1">Helix-turn-helix domain-containing protein</fullName>
    </submittedName>
</protein>
<dbReference type="STRING" id="767519.SAMN05216559_3000"/>
<dbReference type="Gene3D" id="1.10.10.10">
    <property type="entry name" value="Winged helix-like DNA-binding domain superfamily/Winged helix DNA-binding domain"/>
    <property type="match status" value="1"/>
</dbReference>
<dbReference type="InterPro" id="IPR011991">
    <property type="entry name" value="ArsR-like_HTH"/>
</dbReference>
<dbReference type="InterPro" id="IPR036390">
    <property type="entry name" value="WH_DNA-bd_sf"/>
</dbReference>
<dbReference type="Pfam" id="PF12840">
    <property type="entry name" value="HTH_20"/>
    <property type="match status" value="1"/>
</dbReference>
<dbReference type="CDD" id="cd00090">
    <property type="entry name" value="HTH_ARSR"/>
    <property type="match status" value="1"/>
</dbReference>
<accession>A0A1I6LSG4</accession>
<evidence type="ECO:0000313" key="1">
    <source>
        <dbReference type="EMBL" id="SFS06240.1"/>
    </source>
</evidence>
<dbReference type="EMBL" id="FOZK01000003">
    <property type="protein sequence ID" value="SFS06240.1"/>
    <property type="molecule type" value="Genomic_DNA"/>
</dbReference>
<evidence type="ECO:0000313" key="2">
    <source>
        <dbReference type="Proteomes" id="UP000199062"/>
    </source>
</evidence>
<reference evidence="1 2" key="1">
    <citation type="submission" date="2016-10" db="EMBL/GenBank/DDBJ databases">
        <authorList>
            <person name="de Groot N.N."/>
        </authorList>
    </citation>
    <scope>NUCLEOTIDE SEQUENCE [LARGE SCALE GENOMIC DNA]</scope>
    <source>
        <strain evidence="1 2">CGMCC 1.10457</strain>
    </source>
</reference>
<organism evidence="1 2">
    <name type="scientific">Halomicrobium zhouii</name>
    <dbReference type="NCBI Taxonomy" id="767519"/>
    <lineage>
        <taxon>Archaea</taxon>
        <taxon>Methanobacteriati</taxon>
        <taxon>Methanobacteriota</taxon>
        <taxon>Stenosarchaea group</taxon>
        <taxon>Halobacteria</taxon>
        <taxon>Halobacteriales</taxon>
        <taxon>Haloarculaceae</taxon>
        <taxon>Halomicrobium</taxon>
    </lineage>
</organism>
<dbReference type="Proteomes" id="UP000199062">
    <property type="component" value="Unassembled WGS sequence"/>
</dbReference>
<sequence length="120" mass="13403">MTTDEHHANQSLFDALADPDCRQIVVSLESPASAKEVAEQCDLPQTSTYRKLELLSEAGLVEERTRIRSDGHHATCYVRDFDGVFVAVDGDQSFDVDVVSGSESPDERLARFWSRISEEL</sequence>
<gene>
    <name evidence="1" type="ORF">SAMN05216559_3000</name>
</gene>
<keyword evidence="2" id="KW-1185">Reference proteome</keyword>
<dbReference type="InterPro" id="IPR036388">
    <property type="entry name" value="WH-like_DNA-bd_sf"/>
</dbReference>
<dbReference type="AlphaFoldDB" id="A0A1I6LSG4"/>
<dbReference type="RefSeq" id="WP_089817354.1">
    <property type="nucleotide sequence ID" value="NZ_FOZK01000003.1"/>
</dbReference>
<name>A0A1I6LSG4_9EURY</name>